<dbReference type="InterPro" id="IPR005471">
    <property type="entry name" value="Tscrpt_reg_IclR_N"/>
</dbReference>
<accession>A0A4Y5YUB1</accession>
<dbReference type="InterPro" id="IPR014757">
    <property type="entry name" value="Tscrpt_reg_IclR_C"/>
</dbReference>
<evidence type="ECO:0000313" key="6">
    <source>
        <dbReference type="EMBL" id="QDE35919.1"/>
    </source>
</evidence>
<dbReference type="InterPro" id="IPR036390">
    <property type="entry name" value="WH_DNA-bd_sf"/>
</dbReference>
<keyword evidence="1" id="KW-0805">Transcription regulation</keyword>
<dbReference type="OrthoDB" id="7274111at2"/>
<dbReference type="Pfam" id="PF09339">
    <property type="entry name" value="HTH_IclR"/>
    <property type="match status" value="1"/>
</dbReference>
<name>A0A4Y5YUB1_9MICO</name>
<dbReference type="GO" id="GO:0045892">
    <property type="term" value="P:negative regulation of DNA-templated transcription"/>
    <property type="evidence" value="ECO:0007669"/>
    <property type="project" value="TreeGrafter"/>
</dbReference>
<dbReference type="PANTHER" id="PTHR30136">
    <property type="entry name" value="HELIX-TURN-HELIX TRANSCRIPTIONAL REGULATOR, ICLR FAMILY"/>
    <property type="match status" value="1"/>
</dbReference>
<feature type="domain" description="IclR-ED" evidence="5">
    <location>
        <begin position="67"/>
        <end position="223"/>
    </location>
</feature>
<dbReference type="InterPro" id="IPR029016">
    <property type="entry name" value="GAF-like_dom_sf"/>
</dbReference>
<keyword evidence="3" id="KW-0804">Transcription</keyword>
<dbReference type="AlphaFoldDB" id="A0A4Y5YUB1"/>
<dbReference type="SMART" id="SM00346">
    <property type="entry name" value="HTH_ICLR"/>
    <property type="match status" value="1"/>
</dbReference>
<dbReference type="Gene3D" id="1.10.10.10">
    <property type="entry name" value="Winged helix-like DNA-binding domain superfamily/Winged helix DNA-binding domain"/>
    <property type="match status" value="1"/>
</dbReference>
<dbReference type="SUPFAM" id="SSF55781">
    <property type="entry name" value="GAF domain-like"/>
    <property type="match status" value="1"/>
</dbReference>
<reference evidence="6 7" key="1">
    <citation type="submission" date="2019-06" db="EMBL/GenBank/DDBJ databases">
        <title>Complete genome of Microbacterium foliorum M2.</title>
        <authorList>
            <person name="Cao G."/>
        </authorList>
    </citation>
    <scope>NUCLEOTIDE SEQUENCE [LARGE SCALE GENOMIC DNA]</scope>
    <source>
        <strain evidence="6 7">M2</strain>
    </source>
</reference>
<sequence length="223" mass="23536">MSEQSTRTVERALSLLANVCETGSTTLADASRAVDLAPSTALRLLRTLESSGFVRRDDEGSYRAGSRLMQLGARALGHESLIDVCHEEMVGLEEATGESVYLSVEGHAASALYISIVEGSHSVRHSNWVGRTIPLEGSAAGLVLRGETPPEGFVVVERGIERDVTAIASPIAAGERIVAVISILVPSYRMTEKSSQQCGALLAAAARRMSAGLTNGTALQEQS</sequence>
<dbReference type="InterPro" id="IPR036388">
    <property type="entry name" value="WH-like_DNA-bd_sf"/>
</dbReference>
<evidence type="ECO:0000256" key="2">
    <source>
        <dbReference type="ARBA" id="ARBA00023125"/>
    </source>
</evidence>
<dbReference type="RefSeq" id="WP_140038063.1">
    <property type="nucleotide sequence ID" value="NZ_CP041040.1"/>
</dbReference>
<dbReference type="PROSITE" id="PS51077">
    <property type="entry name" value="HTH_ICLR"/>
    <property type="match status" value="1"/>
</dbReference>
<evidence type="ECO:0000259" key="4">
    <source>
        <dbReference type="PROSITE" id="PS51077"/>
    </source>
</evidence>
<proteinExistence type="predicted"/>
<dbReference type="Proteomes" id="UP000316125">
    <property type="component" value="Chromosome"/>
</dbReference>
<evidence type="ECO:0000259" key="5">
    <source>
        <dbReference type="PROSITE" id="PS51078"/>
    </source>
</evidence>
<dbReference type="GO" id="GO:0003677">
    <property type="term" value="F:DNA binding"/>
    <property type="evidence" value="ECO:0007669"/>
    <property type="project" value="UniProtKB-KW"/>
</dbReference>
<dbReference type="PANTHER" id="PTHR30136:SF24">
    <property type="entry name" value="HTH-TYPE TRANSCRIPTIONAL REPRESSOR ALLR"/>
    <property type="match status" value="1"/>
</dbReference>
<dbReference type="Gene3D" id="3.30.450.40">
    <property type="match status" value="2"/>
</dbReference>
<organism evidence="6 7">
    <name type="scientific">Microbacterium foliorum</name>
    <dbReference type="NCBI Taxonomy" id="104336"/>
    <lineage>
        <taxon>Bacteria</taxon>
        <taxon>Bacillati</taxon>
        <taxon>Actinomycetota</taxon>
        <taxon>Actinomycetes</taxon>
        <taxon>Micrococcales</taxon>
        <taxon>Microbacteriaceae</taxon>
        <taxon>Microbacterium</taxon>
    </lineage>
</organism>
<feature type="domain" description="HTH iclR-type" evidence="4">
    <location>
        <begin position="6"/>
        <end position="66"/>
    </location>
</feature>
<dbReference type="InterPro" id="IPR050707">
    <property type="entry name" value="HTH_MetabolicPath_Reg"/>
</dbReference>
<keyword evidence="2" id="KW-0238">DNA-binding</keyword>
<dbReference type="EMBL" id="CP041040">
    <property type="protein sequence ID" value="QDE35919.1"/>
    <property type="molecule type" value="Genomic_DNA"/>
</dbReference>
<evidence type="ECO:0000313" key="7">
    <source>
        <dbReference type="Proteomes" id="UP000316125"/>
    </source>
</evidence>
<protein>
    <submittedName>
        <fullName evidence="6">Helix-turn-helix domain-containing protein</fullName>
    </submittedName>
</protein>
<dbReference type="Pfam" id="PF01614">
    <property type="entry name" value="IclR_C"/>
    <property type="match status" value="1"/>
</dbReference>
<dbReference type="SUPFAM" id="SSF46785">
    <property type="entry name" value="Winged helix' DNA-binding domain"/>
    <property type="match status" value="1"/>
</dbReference>
<dbReference type="GO" id="GO:0003700">
    <property type="term" value="F:DNA-binding transcription factor activity"/>
    <property type="evidence" value="ECO:0007669"/>
    <property type="project" value="TreeGrafter"/>
</dbReference>
<evidence type="ECO:0000256" key="1">
    <source>
        <dbReference type="ARBA" id="ARBA00023015"/>
    </source>
</evidence>
<dbReference type="PROSITE" id="PS51078">
    <property type="entry name" value="ICLR_ED"/>
    <property type="match status" value="1"/>
</dbReference>
<evidence type="ECO:0000256" key="3">
    <source>
        <dbReference type="ARBA" id="ARBA00023163"/>
    </source>
</evidence>
<gene>
    <name evidence="6" type="ORF">FIV50_14645</name>
</gene>